<proteinExistence type="inferred from homology"/>
<dbReference type="SUPFAM" id="SSF81665">
    <property type="entry name" value="Calcium ATPase, transmembrane domain M"/>
    <property type="match status" value="1"/>
</dbReference>
<feature type="transmembrane region" description="Helical" evidence="15">
    <location>
        <begin position="823"/>
        <end position="841"/>
    </location>
</feature>
<dbReference type="InterPro" id="IPR006068">
    <property type="entry name" value="ATPase_P-typ_cation-transptr_C"/>
</dbReference>
<dbReference type="PRINTS" id="PR00119">
    <property type="entry name" value="CATATPASE"/>
</dbReference>
<evidence type="ECO:0000313" key="17">
    <source>
        <dbReference type="EMBL" id="PWE87895.1"/>
    </source>
</evidence>
<keyword evidence="5" id="KW-0813">Transport</keyword>
<gene>
    <name evidence="17" type="ORF">LG34_01235</name>
</gene>
<comment type="similarity">
    <text evidence="2">Belongs to the cation transport ATPase (P-type) (TC 3.A.3) family. Type IIA subfamily.</text>
</comment>
<dbReference type="GO" id="GO:0005388">
    <property type="term" value="F:P-type calcium transporter activity"/>
    <property type="evidence" value="ECO:0007669"/>
    <property type="project" value="UniProtKB-EC"/>
</dbReference>
<dbReference type="SUPFAM" id="SSF81660">
    <property type="entry name" value="Metal cation-transporting ATPase, ATP-binding domain N"/>
    <property type="match status" value="1"/>
</dbReference>
<feature type="compositionally biased region" description="Polar residues" evidence="14">
    <location>
        <begin position="401"/>
        <end position="423"/>
    </location>
</feature>
<dbReference type="InterPro" id="IPR023299">
    <property type="entry name" value="ATPase_P-typ_cyto_dom_N"/>
</dbReference>
<dbReference type="EMBL" id="JRFU01000010">
    <property type="protein sequence ID" value="PWE87895.1"/>
    <property type="molecule type" value="Genomic_DNA"/>
</dbReference>
<dbReference type="Gene3D" id="3.40.1110.10">
    <property type="entry name" value="Calcium-transporting ATPase, cytoplasmic domain N"/>
    <property type="match status" value="1"/>
</dbReference>
<evidence type="ECO:0000256" key="9">
    <source>
        <dbReference type="ARBA" id="ARBA00022840"/>
    </source>
</evidence>
<dbReference type="GO" id="GO:0005524">
    <property type="term" value="F:ATP binding"/>
    <property type="evidence" value="ECO:0007669"/>
    <property type="project" value="UniProtKB-KW"/>
</dbReference>
<feature type="transmembrane region" description="Helical" evidence="15">
    <location>
        <begin position="799"/>
        <end position="817"/>
    </location>
</feature>
<organism evidence="17 18">
    <name type="scientific">Eubacterium ramulus</name>
    <dbReference type="NCBI Taxonomy" id="39490"/>
    <lineage>
        <taxon>Bacteria</taxon>
        <taxon>Bacillati</taxon>
        <taxon>Bacillota</taxon>
        <taxon>Clostridia</taxon>
        <taxon>Eubacteriales</taxon>
        <taxon>Eubacteriaceae</taxon>
        <taxon>Eubacterium</taxon>
    </lineage>
</organism>
<evidence type="ECO:0000256" key="8">
    <source>
        <dbReference type="ARBA" id="ARBA00022741"/>
    </source>
</evidence>
<dbReference type="Pfam" id="PF00122">
    <property type="entry name" value="E1-E2_ATPase"/>
    <property type="match status" value="1"/>
</dbReference>
<comment type="subcellular location">
    <subcellularLocation>
        <location evidence="1">Cell membrane</location>
        <topology evidence="1">Multi-pass membrane protein</topology>
    </subcellularLocation>
</comment>
<feature type="transmembrane region" description="Helical" evidence="15">
    <location>
        <begin position="900"/>
        <end position="917"/>
    </location>
</feature>
<evidence type="ECO:0000256" key="15">
    <source>
        <dbReference type="SAM" id="Phobius"/>
    </source>
</evidence>
<comment type="caution">
    <text evidence="17">The sequence shown here is derived from an EMBL/GenBank/DDBJ whole genome shotgun (WGS) entry which is preliminary data.</text>
</comment>
<dbReference type="FunFam" id="3.40.50.1000:FF:000001">
    <property type="entry name" value="Phospholipid-transporting ATPase IC"/>
    <property type="match status" value="1"/>
</dbReference>
<keyword evidence="10" id="KW-1278">Translocase</keyword>
<evidence type="ECO:0000256" key="5">
    <source>
        <dbReference type="ARBA" id="ARBA00022568"/>
    </source>
</evidence>
<evidence type="ECO:0000256" key="3">
    <source>
        <dbReference type="ARBA" id="ARBA00012790"/>
    </source>
</evidence>
<dbReference type="OrthoDB" id="9760364at2"/>
<reference evidence="17 18" key="1">
    <citation type="submission" date="2014-09" db="EMBL/GenBank/DDBJ databases">
        <title>Butyrate-producing bacteria isolated from human gut.</title>
        <authorList>
            <person name="Zhang Q."/>
            <person name="Zhao L."/>
        </authorList>
    </citation>
    <scope>NUCLEOTIDE SEQUENCE [LARGE SCALE GENOMIC DNA]</scope>
    <source>
        <strain evidence="17 18">21</strain>
    </source>
</reference>
<feature type="transmembrane region" description="Helical" evidence="15">
    <location>
        <begin position="269"/>
        <end position="293"/>
    </location>
</feature>
<dbReference type="NCBIfam" id="TIGR01494">
    <property type="entry name" value="ATPase_P-type"/>
    <property type="match status" value="2"/>
</dbReference>
<accession>A0A2V1JWN5</accession>
<dbReference type="SUPFAM" id="SSF56784">
    <property type="entry name" value="HAD-like"/>
    <property type="match status" value="1"/>
</dbReference>
<keyword evidence="12 15" id="KW-0472">Membrane</keyword>
<evidence type="ECO:0000256" key="1">
    <source>
        <dbReference type="ARBA" id="ARBA00004651"/>
    </source>
</evidence>
<dbReference type="Gene3D" id="2.70.150.10">
    <property type="entry name" value="Calcium-transporting ATPase, cytoplasmic transduction domain A"/>
    <property type="match status" value="1"/>
</dbReference>
<dbReference type="Gene3D" id="1.20.1110.10">
    <property type="entry name" value="Calcium-transporting ATPase, transmembrane domain"/>
    <property type="match status" value="1"/>
</dbReference>
<keyword evidence="11 15" id="KW-1133">Transmembrane helix</keyword>
<dbReference type="AlphaFoldDB" id="A0A2V1JWN5"/>
<dbReference type="EC" id="7.2.2.10" evidence="3"/>
<dbReference type="GO" id="GO:0016887">
    <property type="term" value="F:ATP hydrolysis activity"/>
    <property type="evidence" value="ECO:0007669"/>
    <property type="project" value="InterPro"/>
</dbReference>
<evidence type="ECO:0000256" key="13">
    <source>
        <dbReference type="ARBA" id="ARBA00048694"/>
    </source>
</evidence>
<dbReference type="InterPro" id="IPR044492">
    <property type="entry name" value="P_typ_ATPase_HD_dom"/>
</dbReference>
<keyword evidence="4" id="KW-1003">Cell membrane</keyword>
<sequence>MKEMYQLTATEVMNHFDSSAQGLTSTQAEERRHTSGWNELTSAKSKPLWKLFLEQFQDFLVIILMIAAVISGLLGDTESAAVILIVITLNAILGTIQTRQAERSLNSLKNLSAPKASVLRNGTVVQLPARELVPGDIVLLEAGDVVPADGRIIECAGLKIDESTLTGESLSSDKIIDAISEQAALGDRRNMVFSGSFITSGRGEIVITDIGMHTEVGKIANLLHNTSAKRTPLQTSLDSFGKKLSIAILIFCGILFGISVLRGESVGNAFLFAVALAVAAIPEALSSIVTIVLSFGTQKMAKEHAIIRKLQAVEGLGSISVICSDKTGTLTLNKMTVEHYYVNGETSPAKDVTSSNLANKLLYFASVLCNDAKIENQSTNFTTPEKQWDSNNKDNKNNSKQITSTDLGNFATSAGNNKNTSSAGIGDPTEIALLQMEHQMHIPISEIQVKYPRIDELPFDSERKMMSTLHTFFQTEHTSDSKEKQLLIVKGAVDVLLQRTDAVWAENGVVPLNMEEQNRIQLQNQKYSEQGLRVLAFAYREVSDITELTFDHEYHLTFLGLIAMMDPPRPESKEAVTTCIKAGIRPVMITGDHILTASAIAKRIGILTPDTKACEGAALDTMSDKELQELVPEISVYARVSPEHKIRIVRAWQTRGHIVAMTGDGVNDAPALKQADIGVAMGGTGTEVAKDAADMVLTNDNFSTIVSAVKNGRNLYQNILHAIEFLLSGNMGAILTVLTASITGLPVPFAPVHLLFINLLTDSLPAIALGLEPHTDDVMKEHPRTATSSILTRSFLKKTGLEGLVIGIVTICSFLTGLQQGNAVLASTCAFGTLCLARLFHGFNCKSEKPVLFTEKMFHNKWLLAAFGLGAALITSVLMFPGLQALFKVQALTMPQLGMVYLYAFLSLPIIQFCKWIKSRGEE</sequence>
<dbReference type="InterPro" id="IPR008250">
    <property type="entry name" value="ATPase_P-typ_transduc_dom_A_sf"/>
</dbReference>
<dbReference type="InterPro" id="IPR018303">
    <property type="entry name" value="ATPase_P-typ_P_site"/>
</dbReference>
<keyword evidence="5" id="KW-0106">Calcium</keyword>
<feature type="domain" description="Cation-transporting P-type ATPase N-terminal" evidence="16">
    <location>
        <begin position="3"/>
        <end position="76"/>
    </location>
</feature>
<evidence type="ECO:0000256" key="7">
    <source>
        <dbReference type="ARBA" id="ARBA00022723"/>
    </source>
</evidence>
<dbReference type="InterPro" id="IPR004014">
    <property type="entry name" value="ATPase_P-typ_cation-transptr_N"/>
</dbReference>
<feature type="transmembrane region" description="Helical" evidence="15">
    <location>
        <begin position="244"/>
        <end position="263"/>
    </location>
</feature>
<dbReference type="SFLD" id="SFLDF00027">
    <property type="entry name" value="p-type_atpase"/>
    <property type="match status" value="1"/>
</dbReference>
<keyword evidence="5" id="KW-0109">Calcium transport</keyword>
<dbReference type="GO" id="GO:0005886">
    <property type="term" value="C:plasma membrane"/>
    <property type="evidence" value="ECO:0007669"/>
    <property type="project" value="UniProtKB-SubCell"/>
</dbReference>
<dbReference type="SUPFAM" id="SSF81653">
    <property type="entry name" value="Calcium ATPase, transduction domain A"/>
    <property type="match status" value="1"/>
</dbReference>
<evidence type="ECO:0000256" key="6">
    <source>
        <dbReference type="ARBA" id="ARBA00022692"/>
    </source>
</evidence>
<evidence type="ECO:0000256" key="12">
    <source>
        <dbReference type="ARBA" id="ARBA00023136"/>
    </source>
</evidence>
<dbReference type="SFLD" id="SFLDS00003">
    <property type="entry name" value="Haloacid_Dehalogenase"/>
    <property type="match status" value="1"/>
</dbReference>
<evidence type="ECO:0000256" key="14">
    <source>
        <dbReference type="SAM" id="MobiDB-lite"/>
    </source>
</evidence>
<evidence type="ECO:0000259" key="16">
    <source>
        <dbReference type="SMART" id="SM00831"/>
    </source>
</evidence>
<dbReference type="InterPro" id="IPR059000">
    <property type="entry name" value="ATPase_P-type_domA"/>
</dbReference>
<dbReference type="PROSITE" id="PS00154">
    <property type="entry name" value="ATPASE_E1_E2"/>
    <property type="match status" value="1"/>
</dbReference>
<feature type="transmembrane region" description="Helical" evidence="15">
    <location>
        <begin position="80"/>
        <end position="96"/>
    </location>
</feature>
<dbReference type="InterPro" id="IPR023298">
    <property type="entry name" value="ATPase_P-typ_TM_dom_sf"/>
</dbReference>
<evidence type="ECO:0000256" key="11">
    <source>
        <dbReference type="ARBA" id="ARBA00022989"/>
    </source>
</evidence>
<keyword evidence="18" id="KW-1185">Reference proteome</keyword>
<keyword evidence="6 15" id="KW-0812">Transmembrane</keyword>
<dbReference type="RefSeq" id="WP_109214497.1">
    <property type="nucleotide sequence ID" value="NZ_JRFU01000010.1"/>
</dbReference>
<dbReference type="Proteomes" id="UP000245288">
    <property type="component" value="Unassembled WGS sequence"/>
</dbReference>
<feature type="compositionally biased region" description="Basic and acidic residues" evidence="14">
    <location>
        <begin position="386"/>
        <end position="397"/>
    </location>
</feature>
<feature type="transmembrane region" description="Helical" evidence="15">
    <location>
        <begin position="862"/>
        <end position="880"/>
    </location>
</feature>
<evidence type="ECO:0000256" key="2">
    <source>
        <dbReference type="ARBA" id="ARBA00005675"/>
    </source>
</evidence>
<name>A0A2V1JWN5_EUBRA</name>
<dbReference type="Pfam" id="PF00689">
    <property type="entry name" value="Cation_ATPase_C"/>
    <property type="match status" value="1"/>
</dbReference>
<dbReference type="PRINTS" id="PR00120">
    <property type="entry name" value="HATPASE"/>
</dbReference>
<dbReference type="Pfam" id="PF13246">
    <property type="entry name" value="Cation_ATPase"/>
    <property type="match status" value="1"/>
</dbReference>
<dbReference type="Gene3D" id="3.40.50.1000">
    <property type="entry name" value="HAD superfamily/HAD-like"/>
    <property type="match status" value="1"/>
</dbReference>
<keyword evidence="9" id="KW-0067">ATP-binding</keyword>
<dbReference type="FunFam" id="2.70.150.10:FF:000016">
    <property type="entry name" value="Calcium-transporting P-type ATPase putative"/>
    <property type="match status" value="1"/>
</dbReference>
<dbReference type="PANTHER" id="PTHR42861">
    <property type="entry name" value="CALCIUM-TRANSPORTING ATPASE"/>
    <property type="match status" value="1"/>
</dbReference>
<keyword evidence="5" id="KW-0406">Ion transport</keyword>
<dbReference type="GO" id="GO:0046872">
    <property type="term" value="F:metal ion binding"/>
    <property type="evidence" value="ECO:0007669"/>
    <property type="project" value="UniProtKB-KW"/>
</dbReference>
<comment type="catalytic activity">
    <reaction evidence="13">
        <text>Ca(2+)(in) + ATP + H2O = Ca(2+)(out) + ADP + phosphate + H(+)</text>
        <dbReference type="Rhea" id="RHEA:18105"/>
        <dbReference type="ChEBI" id="CHEBI:15377"/>
        <dbReference type="ChEBI" id="CHEBI:15378"/>
        <dbReference type="ChEBI" id="CHEBI:29108"/>
        <dbReference type="ChEBI" id="CHEBI:30616"/>
        <dbReference type="ChEBI" id="CHEBI:43474"/>
        <dbReference type="ChEBI" id="CHEBI:456216"/>
        <dbReference type="EC" id="7.2.2.10"/>
    </reaction>
</comment>
<dbReference type="InterPro" id="IPR001757">
    <property type="entry name" value="P_typ_ATPase"/>
</dbReference>
<dbReference type="InterPro" id="IPR023214">
    <property type="entry name" value="HAD_sf"/>
</dbReference>
<protein>
    <recommendedName>
        <fullName evidence="3">P-type Ca(2+) transporter</fullName>
        <ecNumber evidence="3">7.2.2.10</ecNumber>
    </recommendedName>
</protein>
<evidence type="ECO:0000256" key="4">
    <source>
        <dbReference type="ARBA" id="ARBA00022475"/>
    </source>
</evidence>
<dbReference type="SFLD" id="SFLDG00002">
    <property type="entry name" value="C1.7:_P-type_atpase_like"/>
    <property type="match status" value="1"/>
</dbReference>
<dbReference type="Pfam" id="PF00690">
    <property type="entry name" value="Cation_ATPase_N"/>
    <property type="match status" value="1"/>
</dbReference>
<evidence type="ECO:0000313" key="18">
    <source>
        <dbReference type="Proteomes" id="UP000245288"/>
    </source>
</evidence>
<dbReference type="Pfam" id="PF08282">
    <property type="entry name" value="Hydrolase_3"/>
    <property type="match status" value="1"/>
</dbReference>
<keyword evidence="8" id="KW-0547">Nucleotide-binding</keyword>
<evidence type="ECO:0000256" key="10">
    <source>
        <dbReference type="ARBA" id="ARBA00022967"/>
    </source>
</evidence>
<feature type="transmembrane region" description="Helical" evidence="15">
    <location>
        <begin position="56"/>
        <end position="74"/>
    </location>
</feature>
<dbReference type="GO" id="GO:0140352">
    <property type="term" value="P:export from cell"/>
    <property type="evidence" value="ECO:0007669"/>
    <property type="project" value="UniProtKB-ARBA"/>
</dbReference>
<dbReference type="FunFam" id="3.40.50.1000:FF:000028">
    <property type="entry name" value="Calcium-transporting P-type ATPase, putative"/>
    <property type="match status" value="1"/>
</dbReference>
<dbReference type="InterPro" id="IPR036412">
    <property type="entry name" value="HAD-like_sf"/>
</dbReference>
<keyword evidence="7" id="KW-0479">Metal-binding</keyword>
<dbReference type="SMART" id="SM00831">
    <property type="entry name" value="Cation_ATPase_N"/>
    <property type="match status" value="1"/>
</dbReference>
<feature type="region of interest" description="Disordered" evidence="14">
    <location>
        <begin position="380"/>
        <end position="424"/>
    </location>
</feature>